<dbReference type="Proteomes" id="UP000054725">
    <property type="component" value="Unassembled WGS sequence"/>
</dbReference>
<feature type="signal peptide" evidence="1">
    <location>
        <begin position="1"/>
        <end position="24"/>
    </location>
</feature>
<evidence type="ECO:0000313" key="2">
    <source>
        <dbReference type="EMBL" id="KTD33382.1"/>
    </source>
</evidence>
<comment type="caution">
    <text evidence="2">The sequence shown here is derived from an EMBL/GenBank/DDBJ whole genome shotgun (WGS) entry which is preliminary data.</text>
</comment>
<reference evidence="2 3" key="1">
    <citation type="submission" date="2015-11" db="EMBL/GenBank/DDBJ databases">
        <title>Genomic analysis of 38 Legionella species identifies large and diverse effector repertoires.</title>
        <authorList>
            <person name="Burstein D."/>
            <person name="Amaro F."/>
            <person name="Zusman T."/>
            <person name="Lifshitz Z."/>
            <person name="Cohen O."/>
            <person name="Gilbert J.A."/>
            <person name="Pupko T."/>
            <person name="Shuman H.A."/>
            <person name="Segal G."/>
        </authorList>
    </citation>
    <scope>NUCLEOTIDE SEQUENCE [LARGE SCALE GENOMIC DNA]</scope>
    <source>
        <strain evidence="2 3">ATCC 49506</strain>
    </source>
</reference>
<dbReference type="RefSeq" id="WP_058505973.1">
    <property type="nucleotide sequence ID" value="NZ_CAAAIF010000008.1"/>
</dbReference>
<dbReference type="AlphaFoldDB" id="A0A0W0WMR4"/>
<keyword evidence="3" id="KW-1185">Reference proteome</keyword>
<evidence type="ECO:0000256" key="1">
    <source>
        <dbReference type="SAM" id="SignalP"/>
    </source>
</evidence>
<name>A0A0W0WMR4_9GAMM</name>
<gene>
    <name evidence="2" type="ORF">Lnau_3030</name>
</gene>
<organism evidence="2 3">
    <name type="scientific">Legionella nautarum</name>
    <dbReference type="NCBI Taxonomy" id="45070"/>
    <lineage>
        <taxon>Bacteria</taxon>
        <taxon>Pseudomonadati</taxon>
        <taxon>Pseudomonadota</taxon>
        <taxon>Gammaproteobacteria</taxon>
        <taxon>Legionellales</taxon>
        <taxon>Legionellaceae</taxon>
        <taxon>Legionella</taxon>
    </lineage>
</organism>
<dbReference type="PATRIC" id="fig|45070.6.peg.3193"/>
<feature type="chain" id="PRO_5006915588" description="Transmembrane protein" evidence="1">
    <location>
        <begin position="25"/>
        <end position="78"/>
    </location>
</feature>
<sequence>MITRTLLLGSVLGLATLFTAPSYAHGHHHAYPSARQVKVDHYYHPHYRSYVKSHRWAPPRNYVVVRRPAPFWFGYRFW</sequence>
<proteinExistence type="predicted"/>
<dbReference type="EMBL" id="LNYO01000024">
    <property type="protein sequence ID" value="KTD33382.1"/>
    <property type="molecule type" value="Genomic_DNA"/>
</dbReference>
<evidence type="ECO:0008006" key="4">
    <source>
        <dbReference type="Google" id="ProtNLM"/>
    </source>
</evidence>
<dbReference type="OrthoDB" id="5646141at2"/>
<protein>
    <recommendedName>
        <fullName evidence="4">Transmembrane protein</fullName>
    </recommendedName>
</protein>
<accession>A0A0W0WMR4</accession>
<evidence type="ECO:0000313" key="3">
    <source>
        <dbReference type="Proteomes" id="UP000054725"/>
    </source>
</evidence>
<keyword evidence="1" id="KW-0732">Signal</keyword>